<dbReference type="GO" id="GO:0016491">
    <property type="term" value="F:oxidoreductase activity"/>
    <property type="evidence" value="ECO:0007669"/>
    <property type="project" value="UniProtKB-KW"/>
</dbReference>
<evidence type="ECO:0000313" key="9">
    <source>
        <dbReference type="EMBL" id="KAF7255428.1"/>
    </source>
</evidence>
<evidence type="ECO:0000256" key="2">
    <source>
        <dbReference type="ARBA" id="ARBA00022630"/>
    </source>
</evidence>
<dbReference type="SUPFAM" id="SSF55856">
    <property type="entry name" value="Cytochrome b5-like heme/steroid binding domain"/>
    <property type="match status" value="1"/>
</dbReference>
<feature type="domain" description="Cytochrome b5 heme-binding" evidence="7">
    <location>
        <begin position="55"/>
        <end position="134"/>
    </location>
</feature>
<evidence type="ECO:0000256" key="5">
    <source>
        <dbReference type="PIRSR" id="PIRSR601834-1"/>
    </source>
</evidence>
<dbReference type="SUPFAM" id="SSF63380">
    <property type="entry name" value="Riboflavin synthase domain-like"/>
    <property type="match status" value="1"/>
</dbReference>
<accession>A0A8S9YU65</accession>
<dbReference type="PROSITE" id="PS51384">
    <property type="entry name" value="FAD_FR"/>
    <property type="match status" value="1"/>
</dbReference>
<feature type="region of interest" description="Disordered" evidence="6">
    <location>
        <begin position="1"/>
        <end position="29"/>
    </location>
</feature>
<comment type="cofactor">
    <cofactor evidence="1 5">
        <name>FAD</name>
        <dbReference type="ChEBI" id="CHEBI:57692"/>
    </cofactor>
</comment>
<dbReference type="PRINTS" id="PR00406">
    <property type="entry name" value="CYTB5RDTASE"/>
</dbReference>
<keyword evidence="4" id="KW-0560">Oxidoreductase</keyword>
<dbReference type="PROSITE" id="PS50255">
    <property type="entry name" value="CYTOCHROME_B5_2"/>
    <property type="match status" value="1"/>
</dbReference>
<comment type="caution">
    <text evidence="9">The sequence shown here is derived from an EMBL/GenBank/DDBJ whole genome shotgun (WGS) entry which is preliminary data.</text>
</comment>
<dbReference type="InterPro" id="IPR039261">
    <property type="entry name" value="FNR_nucleotide-bd"/>
</dbReference>
<protein>
    <recommendedName>
        <fullName evidence="11">Cytochrome-b5 reductase</fullName>
    </recommendedName>
</protein>
<feature type="compositionally biased region" description="Polar residues" evidence="6">
    <location>
        <begin position="11"/>
        <end position="25"/>
    </location>
</feature>
<reference evidence="9" key="1">
    <citation type="submission" date="2019-07" db="EMBL/GenBank/DDBJ databases">
        <title>Annotation for the trematode Paragonimus miyazaki's.</title>
        <authorList>
            <person name="Choi Y.-J."/>
        </authorList>
    </citation>
    <scope>NUCLEOTIDE SEQUENCE</scope>
    <source>
        <strain evidence="9">Japan</strain>
    </source>
</reference>
<evidence type="ECO:0000259" key="8">
    <source>
        <dbReference type="PROSITE" id="PS51384"/>
    </source>
</evidence>
<evidence type="ECO:0000259" key="7">
    <source>
        <dbReference type="PROSITE" id="PS50255"/>
    </source>
</evidence>
<dbReference type="Gene3D" id="3.40.50.80">
    <property type="entry name" value="Nucleotide-binding domain of ferredoxin-NADP reductase (FNR) module"/>
    <property type="match status" value="1"/>
</dbReference>
<dbReference type="EMBL" id="JTDE01003991">
    <property type="protein sequence ID" value="KAF7255428.1"/>
    <property type="molecule type" value="Genomic_DNA"/>
</dbReference>
<dbReference type="InterPro" id="IPR001433">
    <property type="entry name" value="OxRdtase_FAD/NAD-bd"/>
</dbReference>
<sequence>MAKKPPEISVTDETINPSGETSSGSLPIRKKRPLGIGQWLSIMNSAEYQLINPGTSIISDKELAQHNTAENMWMALPQEGKLCVFDVTKFAQYHPGGFDVLLQNSGTDASEAYRLAHSYVNVNMIGKLRKGFLRRSQFGRSALPNQLLPSMTHARPQTKEGKKPNWRWAVQNDEVVVLTIRFPQFQTVAHTMSWIDGLRSLVVWHAPSSQSSTSCARGLLIIRTLLEGAYHRIVFRILPSLLPLPSSLRLSTVESESTPDVAGNVVVTKHVQLSLEMTFTKQSDHNAPILTPKHVPSIGSVLTDGIVATHCEPDLDDDKSFITCRVVESNRLDKSRYRFLRLSWSSETAWMPVPLGHHVILRVRHENGHWLSRPYTPICHNPFFTGHSSHCATDLCLLVKVYPDGQLSPRIDRLQCGDLVQISLPAGQLPANFLTHMEQSPYSVIPQPFVYSAVFMLAAGSGITPMLRIIDAMLLYDILRHPLQKSQLSTVHLIWFERTEDDFVLVQELNELCARFPSRFTLLRVLSERNSESLDGMSTKGVISEAICRQGLLNLNLSDQDPSVLDTRALWLVCGPSGFHEAVVKIAQQWAVPEHCIIQFKG</sequence>
<keyword evidence="2 5" id="KW-0285">Flavoprotein</keyword>
<dbReference type="InterPro" id="IPR008333">
    <property type="entry name" value="Cbr1-like_FAD-bd_dom"/>
</dbReference>
<dbReference type="OrthoDB" id="260519at2759"/>
<dbReference type="InterPro" id="IPR017938">
    <property type="entry name" value="Riboflavin_synthase-like_b-brl"/>
</dbReference>
<feature type="binding site" evidence="5">
    <location>
        <position position="375"/>
    </location>
    <ligand>
        <name>FAD</name>
        <dbReference type="ChEBI" id="CHEBI:57692"/>
    </ligand>
</feature>
<feature type="domain" description="FAD-binding FR-type" evidence="8">
    <location>
        <begin position="319"/>
        <end position="432"/>
    </location>
</feature>
<evidence type="ECO:0008006" key="11">
    <source>
        <dbReference type="Google" id="ProtNLM"/>
    </source>
</evidence>
<feature type="binding site" evidence="5">
    <location>
        <position position="400"/>
    </location>
    <ligand>
        <name>FAD</name>
        <dbReference type="ChEBI" id="CHEBI:57692"/>
    </ligand>
</feature>
<dbReference type="Pfam" id="PF00175">
    <property type="entry name" value="NAD_binding_1"/>
    <property type="match status" value="1"/>
</dbReference>
<feature type="binding site" evidence="5">
    <location>
        <position position="408"/>
    </location>
    <ligand>
        <name>FAD</name>
        <dbReference type="ChEBI" id="CHEBI:57692"/>
    </ligand>
</feature>
<dbReference type="Pfam" id="PF00173">
    <property type="entry name" value="Cyt-b5"/>
    <property type="match status" value="1"/>
</dbReference>
<gene>
    <name evidence="9" type="ORF">EG68_07977</name>
</gene>
<evidence type="ECO:0000256" key="6">
    <source>
        <dbReference type="SAM" id="MobiDB-lite"/>
    </source>
</evidence>
<dbReference type="CDD" id="cd06183">
    <property type="entry name" value="cyt_b5_reduct_like"/>
    <property type="match status" value="1"/>
</dbReference>
<dbReference type="SUPFAM" id="SSF52343">
    <property type="entry name" value="Ferredoxin reductase-like, C-terminal NADP-linked domain"/>
    <property type="match status" value="1"/>
</dbReference>
<feature type="binding site" evidence="5">
    <location>
        <position position="373"/>
    </location>
    <ligand>
        <name>FAD</name>
        <dbReference type="ChEBI" id="CHEBI:57692"/>
    </ligand>
</feature>
<evidence type="ECO:0000256" key="3">
    <source>
        <dbReference type="ARBA" id="ARBA00022827"/>
    </source>
</evidence>
<evidence type="ECO:0000256" key="4">
    <source>
        <dbReference type="ARBA" id="ARBA00023002"/>
    </source>
</evidence>
<dbReference type="InterPro" id="IPR017927">
    <property type="entry name" value="FAD-bd_FR_type"/>
</dbReference>
<dbReference type="AlphaFoldDB" id="A0A8S9YU65"/>
<keyword evidence="10" id="KW-1185">Reference proteome</keyword>
<dbReference type="PANTHER" id="PTHR19370">
    <property type="entry name" value="NADH-CYTOCHROME B5 REDUCTASE"/>
    <property type="match status" value="1"/>
</dbReference>
<dbReference type="Pfam" id="PF00970">
    <property type="entry name" value="FAD_binding_6"/>
    <property type="match status" value="1"/>
</dbReference>
<dbReference type="InterPro" id="IPR001834">
    <property type="entry name" value="CBR-like"/>
</dbReference>
<feature type="binding site" evidence="5">
    <location>
        <position position="398"/>
    </location>
    <ligand>
        <name>FAD</name>
        <dbReference type="ChEBI" id="CHEBI:57692"/>
    </ligand>
</feature>
<organism evidence="9 10">
    <name type="scientific">Paragonimus skrjabini miyazakii</name>
    <dbReference type="NCBI Taxonomy" id="59628"/>
    <lineage>
        <taxon>Eukaryota</taxon>
        <taxon>Metazoa</taxon>
        <taxon>Spiralia</taxon>
        <taxon>Lophotrochozoa</taxon>
        <taxon>Platyhelminthes</taxon>
        <taxon>Trematoda</taxon>
        <taxon>Digenea</taxon>
        <taxon>Plagiorchiida</taxon>
        <taxon>Troglotremata</taxon>
        <taxon>Troglotrematidae</taxon>
        <taxon>Paragonimus</taxon>
    </lineage>
</organism>
<proteinExistence type="predicted"/>
<dbReference type="SMART" id="SM01117">
    <property type="entry name" value="Cyt-b5"/>
    <property type="match status" value="1"/>
</dbReference>
<evidence type="ECO:0000313" key="10">
    <source>
        <dbReference type="Proteomes" id="UP000822476"/>
    </source>
</evidence>
<evidence type="ECO:0000256" key="1">
    <source>
        <dbReference type="ARBA" id="ARBA00001974"/>
    </source>
</evidence>
<dbReference type="Gene3D" id="2.40.30.10">
    <property type="entry name" value="Translation factors"/>
    <property type="match status" value="1"/>
</dbReference>
<keyword evidence="3 5" id="KW-0274">FAD</keyword>
<dbReference type="InterPro" id="IPR036400">
    <property type="entry name" value="Cyt_B5-like_heme/steroid_sf"/>
</dbReference>
<dbReference type="InterPro" id="IPR001199">
    <property type="entry name" value="Cyt_B5-like_heme/steroid-bd"/>
</dbReference>
<feature type="binding site" evidence="5">
    <location>
        <position position="374"/>
    </location>
    <ligand>
        <name>FAD</name>
        <dbReference type="ChEBI" id="CHEBI:57692"/>
    </ligand>
</feature>
<dbReference type="Gene3D" id="3.10.120.10">
    <property type="entry name" value="Cytochrome b5-like heme/steroid binding domain"/>
    <property type="match status" value="1"/>
</dbReference>
<feature type="binding site" evidence="5">
    <location>
        <position position="464"/>
    </location>
    <ligand>
        <name>FAD</name>
        <dbReference type="ChEBI" id="CHEBI:57692"/>
    </ligand>
</feature>
<name>A0A8S9YU65_9TREM</name>
<dbReference type="Proteomes" id="UP000822476">
    <property type="component" value="Unassembled WGS sequence"/>
</dbReference>